<evidence type="ECO:0000313" key="2">
    <source>
        <dbReference type="EMBL" id="CAG9326119.1"/>
    </source>
</evidence>
<feature type="coiled-coil region" evidence="1">
    <location>
        <begin position="58"/>
        <end position="123"/>
    </location>
</feature>
<proteinExistence type="predicted"/>
<name>A0AAU9JLX8_9CILI</name>
<organism evidence="2 3">
    <name type="scientific">Blepharisma stoltei</name>
    <dbReference type="NCBI Taxonomy" id="1481888"/>
    <lineage>
        <taxon>Eukaryota</taxon>
        <taxon>Sar</taxon>
        <taxon>Alveolata</taxon>
        <taxon>Ciliophora</taxon>
        <taxon>Postciliodesmatophora</taxon>
        <taxon>Heterotrichea</taxon>
        <taxon>Heterotrichida</taxon>
        <taxon>Blepharismidae</taxon>
        <taxon>Blepharisma</taxon>
    </lineage>
</organism>
<evidence type="ECO:0000313" key="3">
    <source>
        <dbReference type="Proteomes" id="UP001162131"/>
    </source>
</evidence>
<comment type="caution">
    <text evidence="2">The sequence shown here is derived from an EMBL/GenBank/DDBJ whole genome shotgun (WGS) entry which is preliminary data.</text>
</comment>
<sequence length="209" mass="24807">MNCGACKQQKENLVCQTCVSERIGPLKEHLFMLIPHVRLLRERASEVILKQSSNQMVKEMQKNTLKRLKEKFDRNKENLEKIKAQIEILKWEFEEKRSFISTINTEEKNKENCENLMLETEKKRKLHIKEAALIFENNPYFPDYCISELFQLERCIGFSQIFQDEGEMKSIDKTNFIISFKTIMTPYMTDEHLHAITHSINSICCFIYI</sequence>
<accession>A0AAU9JLX8</accession>
<evidence type="ECO:0000256" key="1">
    <source>
        <dbReference type="SAM" id="Coils"/>
    </source>
</evidence>
<protein>
    <submittedName>
        <fullName evidence="2">Uncharacterized protein</fullName>
    </submittedName>
</protein>
<keyword evidence="1" id="KW-0175">Coiled coil</keyword>
<reference evidence="2" key="1">
    <citation type="submission" date="2021-09" db="EMBL/GenBank/DDBJ databases">
        <authorList>
            <consortium name="AG Swart"/>
            <person name="Singh M."/>
            <person name="Singh A."/>
            <person name="Seah K."/>
            <person name="Emmerich C."/>
        </authorList>
    </citation>
    <scope>NUCLEOTIDE SEQUENCE</scope>
    <source>
        <strain evidence="2">ATCC30299</strain>
    </source>
</reference>
<dbReference type="AlphaFoldDB" id="A0AAU9JLX8"/>
<dbReference type="Proteomes" id="UP001162131">
    <property type="component" value="Unassembled WGS sequence"/>
</dbReference>
<keyword evidence="3" id="KW-1185">Reference proteome</keyword>
<dbReference type="EMBL" id="CAJZBQ010000040">
    <property type="protein sequence ID" value="CAG9326119.1"/>
    <property type="molecule type" value="Genomic_DNA"/>
</dbReference>
<gene>
    <name evidence="2" type="ORF">BSTOLATCC_MIC40555</name>
</gene>